<dbReference type="InterPro" id="IPR053074">
    <property type="entry name" value="NPC_Nucleoporin"/>
</dbReference>
<dbReference type="HOGENOM" id="CLU_018357_0_0_1"/>
<feature type="domain" description="RanBD1" evidence="9">
    <location>
        <begin position="526"/>
        <end position="655"/>
    </location>
</feature>
<dbReference type="PROSITE" id="PS50196">
    <property type="entry name" value="RANBD1"/>
    <property type="match status" value="1"/>
</dbReference>
<dbReference type="GO" id="GO:0016973">
    <property type="term" value="P:poly(A)+ mRNA export from nucleus"/>
    <property type="evidence" value="ECO:0007669"/>
    <property type="project" value="EnsemblFungi"/>
</dbReference>
<dbReference type="GO" id="GO:0000781">
    <property type="term" value="C:chromosome, telomeric region"/>
    <property type="evidence" value="ECO:0007669"/>
    <property type="project" value="GOC"/>
</dbReference>
<keyword evidence="2" id="KW-0813">Transport</keyword>
<dbReference type="InParanoid" id="G8JXP5"/>
<dbReference type="GO" id="GO:0006607">
    <property type="term" value="P:NLS-bearing protein import into nucleus"/>
    <property type="evidence" value="ECO:0007669"/>
    <property type="project" value="EnsemblFungi"/>
</dbReference>
<evidence type="ECO:0000256" key="8">
    <source>
        <dbReference type="SAM" id="MobiDB-lite"/>
    </source>
</evidence>
<dbReference type="GO" id="GO:0031509">
    <property type="term" value="P:subtelomeric heterochromatin formation"/>
    <property type="evidence" value="ECO:0007669"/>
    <property type="project" value="EnsemblFungi"/>
</dbReference>
<dbReference type="GO" id="GO:0000973">
    <property type="term" value="P:post-transcriptional tethering of RNA polymerase II gene DNA at nuclear periphery"/>
    <property type="evidence" value="ECO:0007669"/>
    <property type="project" value="EnsemblFungi"/>
</dbReference>
<dbReference type="GO" id="GO:0017056">
    <property type="term" value="F:structural constituent of nuclear pore"/>
    <property type="evidence" value="ECO:0007669"/>
    <property type="project" value="EnsemblFungi"/>
</dbReference>
<dbReference type="FunFam" id="2.30.29.30:FF:000623">
    <property type="entry name" value="Nucleoporin nup61"/>
    <property type="match status" value="1"/>
</dbReference>
<dbReference type="InterPro" id="IPR000156">
    <property type="entry name" value="Ran_bind_dom"/>
</dbReference>
<dbReference type="PANTHER" id="PTHR38697:SF1">
    <property type="entry name" value="NUCLEAR PORE COMPLEX PROTEIN SIMILAR TO S. CEREVISIAE NUP2 (EUROFUNG)"/>
    <property type="match status" value="1"/>
</dbReference>
<keyword evidence="7" id="KW-0539">Nucleus</keyword>
<keyword evidence="4" id="KW-0653">Protein transport</keyword>
<dbReference type="GO" id="GO:0031267">
    <property type="term" value="F:small GTPase binding"/>
    <property type="evidence" value="ECO:0007669"/>
    <property type="project" value="EnsemblFungi"/>
</dbReference>
<dbReference type="GO" id="GO:0044614">
    <property type="term" value="C:nuclear pore cytoplasmic filaments"/>
    <property type="evidence" value="ECO:0007669"/>
    <property type="project" value="EnsemblFungi"/>
</dbReference>
<keyword evidence="11" id="KW-1185">Reference proteome</keyword>
<feature type="compositionally biased region" description="Polar residues" evidence="8">
    <location>
        <begin position="277"/>
        <end position="291"/>
    </location>
</feature>
<dbReference type="OMA" id="SDGMGHI"/>
<dbReference type="AlphaFoldDB" id="G8JXP5"/>
<evidence type="ECO:0000256" key="2">
    <source>
        <dbReference type="ARBA" id="ARBA00022448"/>
    </source>
</evidence>
<keyword evidence="5" id="KW-0811">Translocation</keyword>
<dbReference type="FunCoup" id="G8JXP5">
    <property type="interactions" value="231"/>
</dbReference>
<evidence type="ECO:0000256" key="1">
    <source>
        <dbReference type="ARBA" id="ARBA00004567"/>
    </source>
</evidence>
<dbReference type="InterPro" id="IPR011993">
    <property type="entry name" value="PH-like_dom_sf"/>
</dbReference>
<feature type="region of interest" description="Disordered" evidence="8">
    <location>
        <begin position="1"/>
        <end position="55"/>
    </location>
</feature>
<feature type="compositionally biased region" description="Basic and acidic residues" evidence="8">
    <location>
        <begin position="185"/>
        <end position="196"/>
    </location>
</feature>
<dbReference type="GO" id="GO:0044615">
    <property type="term" value="C:nuclear pore nuclear basket"/>
    <property type="evidence" value="ECO:0007669"/>
    <property type="project" value="EnsemblFungi"/>
</dbReference>
<name>G8JXP5_ERECY</name>
<evidence type="ECO:0000256" key="7">
    <source>
        <dbReference type="ARBA" id="ARBA00023242"/>
    </source>
</evidence>
<dbReference type="GO" id="GO:0042564">
    <property type="term" value="C:NLS-dependent protein nuclear import complex"/>
    <property type="evidence" value="ECO:0007669"/>
    <property type="project" value="EnsemblFungi"/>
</dbReference>
<feature type="compositionally biased region" description="Low complexity" evidence="8">
    <location>
        <begin position="292"/>
        <end position="301"/>
    </location>
</feature>
<dbReference type="STRING" id="931890.G8JXP5"/>
<dbReference type="Pfam" id="PF00638">
    <property type="entry name" value="Ran_BP1"/>
    <property type="match status" value="1"/>
</dbReference>
<dbReference type="GO" id="GO:0005737">
    <property type="term" value="C:cytoplasm"/>
    <property type="evidence" value="ECO:0007669"/>
    <property type="project" value="EnsemblFungi"/>
</dbReference>
<feature type="compositionally biased region" description="Basic residues" evidence="8">
    <location>
        <begin position="39"/>
        <end position="50"/>
    </location>
</feature>
<dbReference type="Gene3D" id="2.30.29.30">
    <property type="entry name" value="Pleckstrin-homology domain (PH domain)/Phosphotyrosine-binding domain (PTB)"/>
    <property type="match status" value="1"/>
</dbReference>
<keyword evidence="3" id="KW-0509">mRNA transport</keyword>
<dbReference type="GO" id="GO:0031990">
    <property type="term" value="P:mRNA export from nucleus in response to heat stress"/>
    <property type="evidence" value="ECO:0007669"/>
    <property type="project" value="EnsemblFungi"/>
</dbReference>
<evidence type="ECO:0000313" key="10">
    <source>
        <dbReference type="EMBL" id="AET41619.1"/>
    </source>
</evidence>
<dbReference type="OrthoDB" id="185618at2759"/>
<protein>
    <recommendedName>
        <fullName evidence="9">RanBD1 domain-containing protein</fullName>
    </recommendedName>
</protein>
<feature type="compositionally biased region" description="Polar residues" evidence="8">
    <location>
        <begin position="151"/>
        <end position="160"/>
    </location>
</feature>
<organism evidence="10 11">
    <name type="scientific">Eremothecium cymbalariae (strain CBS 270.75 / DBVPG 7215 / KCTC 17166 / NRRL Y-17582)</name>
    <name type="common">Yeast</name>
    <dbReference type="NCBI Taxonomy" id="931890"/>
    <lineage>
        <taxon>Eukaryota</taxon>
        <taxon>Fungi</taxon>
        <taxon>Dikarya</taxon>
        <taxon>Ascomycota</taxon>
        <taxon>Saccharomycotina</taxon>
        <taxon>Saccharomycetes</taxon>
        <taxon>Saccharomycetales</taxon>
        <taxon>Saccharomycetaceae</taxon>
        <taxon>Eremothecium</taxon>
    </lineage>
</organism>
<dbReference type="eggNOG" id="KOG4719">
    <property type="taxonomic scope" value="Eukaryota"/>
</dbReference>
<dbReference type="KEGG" id="erc:Ecym_8342"/>
<sequence>MAKRIAGSQITRETFVEDNDTSDECAVSGPSIASESTMRTRKIAMPKRKMGPNGTEGSFGNAFAFAKKPVAEGVGEFSVIGEARAVEGVDGGGDKHAKLQALNLKFQEKISQAVRSDPFVNLTPVLEKYQSYMSGLRGPVGTDDGGVGSAMQGTSGSRSMGQDDGGEGSAGDGMGPISVNSDSHSGSEDEKEDDIRVQGPKFVVSSGSTAKDSVFSFGSKKRDRRDSDSESDIEIKGPSFTFSGTVSSDVFKLKGEQETAEESKDGQSDPVSKSFVFKTSNNGTTSDGQQQPVAAVASPGSPESPAPSESPAPPATATLPIFGISSSSTAAGNTQSNTQTKMGMFGQGSTSKPSFSFGIPAAKALTTADTEKGQEAPQPIFNFGSSTDKQPENTNQGFTFNLPAAKGENTKASFTFGSTAPAAASNATTTISNNSNVPSFSFGASNNGSDNNKQETNKASFNFGKTVSSAAPSFNFGPKSDNSFQPSNNFKFSLPFAQNSIAFGNADKSNTQLEHSKNTSEVSAQVVEQADEKMNLENGEENENALFSERAKLMIFDNETKSYKSRGLGELKVLQKQDNKSKVRILCRSDGMGHILLNTSIVKSFKYEPLDADNDNLVKCPVVTDGKLETFVIRVKQKADGRRLANIIAEVQETM</sequence>
<dbReference type="SMART" id="SM00160">
    <property type="entry name" value="RanBD"/>
    <property type="match status" value="1"/>
</dbReference>
<dbReference type="PANTHER" id="PTHR38697">
    <property type="entry name" value="NUCLEAR PORE COMPLEX PROTEIN SIMILAR TO S. CEREVISIAE NUP2 (EUROFUNG)"/>
    <property type="match status" value="1"/>
</dbReference>
<dbReference type="GeneID" id="11472752"/>
<dbReference type="GO" id="GO:0030466">
    <property type="term" value="P:silent mating-type cassette heterochromatin formation"/>
    <property type="evidence" value="ECO:0007669"/>
    <property type="project" value="EnsemblFungi"/>
</dbReference>
<evidence type="ECO:0000313" key="11">
    <source>
        <dbReference type="Proteomes" id="UP000006790"/>
    </source>
</evidence>
<dbReference type="GO" id="GO:0061676">
    <property type="term" value="F:importin-alpha family protein binding"/>
    <property type="evidence" value="ECO:0007669"/>
    <property type="project" value="EnsemblFungi"/>
</dbReference>
<evidence type="ECO:0000256" key="4">
    <source>
        <dbReference type="ARBA" id="ARBA00022927"/>
    </source>
</evidence>
<keyword evidence="6" id="KW-0906">Nuclear pore complex</keyword>
<feature type="region of interest" description="Disordered" evidence="8">
    <location>
        <begin position="137"/>
        <end position="320"/>
    </location>
</feature>
<dbReference type="RefSeq" id="XP_003648436.1">
    <property type="nucleotide sequence ID" value="XM_003648388.1"/>
</dbReference>
<feature type="compositionally biased region" description="Basic and acidic residues" evidence="8">
    <location>
        <begin position="251"/>
        <end position="267"/>
    </location>
</feature>
<proteinExistence type="predicted"/>
<feature type="compositionally biased region" description="Pro residues" evidence="8">
    <location>
        <begin position="302"/>
        <end position="314"/>
    </location>
</feature>
<dbReference type="InterPro" id="IPR015007">
    <property type="entry name" value="NUP2/50/61"/>
</dbReference>
<dbReference type="EMBL" id="CP002504">
    <property type="protein sequence ID" value="AET41619.1"/>
    <property type="molecule type" value="Genomic_DNA"/>
</dbReference>
<evidence type="ECO:0000256" key="6">
    <source>
        <dbReference type="ARBA" id="ARBA00023132"/>
    </source>
</evidence>
<gene>
    <name evidence="10" type="ordered locus">Ecym_8342</name>
</gene>
<evidence type="ECO:0000259" key="9">
    <source>
        <dbReference type="PROSITE" id="PS50196"/>
    </source>
</evidence>
<dbReference type="Pfam" id="PF08911">
    <property type="entry name" value="NUP50"/>
    <property type="match status" value="1"/>
</dbReference>
<dbReference type="eggNOG" id="KOG0864">
    <property type="taxonomic scope" value="Eukaryota"/>
</dbReference>
<reference evidence="11" key="1">
    <citation type="journal article" date="2012" name="G3 (Bethesda)">
        <title>Pichia sorbitophila, an interspecies yeast hybrid reveals early steps of genome resolution following polyploidization.</title>
        <authorList>
            <person name="Leh Louis V."/>
            <person name="Despons L."/>
            <person name="Friedrich A."/>
            <person name="Martin T."/>
            <person name="Durrens P."/>
            <person name="Casaregola S."/>
            <person name="Neuveglise C."/>
            <person name="Fairhead C."/>
            <person name="Marck C."/>
            <person name="Cruz J.A."/>
            <person name="Straub M.L."/>
            <person name="Kugler V."/>
            <person name="Sacerdot C."/>
            <person name="Uzunov Z."/>
            <person name="Thierry A."/>
            <person name="Weiss S."/>
            <person name="Bleykasten C."/>
            <person name="De Montigny J."/>
            <person name="Jacques N."/>
            <person name="Jung P."/>
            <person name="Lemaire M."/>
            <person name="Mallet S."/>
            <person name="Morel G."/>
            <person name="Richard G.F."/>
            <person name="Sarkar A."/>
            <person name="Savel G."/>
            <person name="Schacherer J."/>
            <person name="Seret M.L."/>
            <person name="Talla E."/>
            <person name="Samson G."/>
            <person name="Jubin C."/>
            <person name="Poulain J."/>
            <person name="Vacherie B."/>
            <person name="Barbe V."/>
            <person name="Pelletier E."/>
            <person name="Sherman D.J."/>
            <person name="Westhof E."/>
            <person name="Weissenbach J."/>
            <person name="Baret P.V."/>
            <person name="Wincker P."/>
            <person name="Gaillardin C."/>
            <person name="Dujon B."/>
            <person name="Souciet J.L."/>
        </authorList>
    </citation>
    <scope>NUCLEOTIDE SEQUENCE [LARGE SCALE GENOMIC DNA]</scope>
    <source>
        <strain evidence="11">CBS 270.75 / DBVPG 7215 / KCTC 17166 / NRRL Y-17582</strain>
    </source>
</reference>
<accession>G8JXP5</accession>
<evidence type="ECO:0000256" key="3">
    <source>
        <dbReference type="ARBA" id="ARBA00022816"/>
    </source>
</evidence>
<dbReference type="GO" id="GO:0036228">
    <property type="term" value="P:protein localization to nuclear inner membrane"/>
    <property type="evidence" value="ECO:0007669"/>
    <property type="project" value="EnsemblFungi"/>
</dbReference>
<evidence type="ECO:0000256" key="5">
    <source>
        <dbReference type="ARBA" id="ARBA00023010"/>
    </source>
</evidence>
<dbReference type="GO" id="GO:0006611">
    <property type="term" value="P:protein export from nucleus"/>
    <property type="evidence" value="ECO:0007669"/>
    <property type="project" value="EnsemblFungi"/>
</dbReference>
<dbReference type="SUPFAM" id="SSF50729">
    <property type="entry name" value="PH domain-like"/>
    <property type="match status" value="1"/>
</dbReference>
<dbReference type="Proteomes" id="UP000006790">
    <property type="component" value="Chromosome 8"/>
</dbReference>
<comment type="subcellular location">
    <subcellularLocation>
        <location evidence="1">Nucleus</location>
        <location evidence="1">Nuclear pore complex</location>
    </subcellularLocation>
</comment>